<dbReference type="Proteomes" id="UP000887320">
    <property type="component" value="Unassembled WGS sequence"/>
</dbReference>
<dbReference type="RefSeq" id="WP_234624255.1">
    <property type="nucleotide sequence ID" value="NZ_JAHWXT010000010.1"/>
</dbReference>
<organism evidence="1 2">
    <name type="scientific">Acinetobacter guillouiae</name>
    <name type="common">Acinetobacter genomosp. 11</name>
    <dbReference type="NCBI Taxonomy" id="106649"/>
    <lineage>
        <taxon>Bacteria</taxon>
        <taxon>Pseudomonadati</taxon>
        <taxon>Pseudomonadota</taxon>
        <taxon>Gammaproteobacteria</taxon>
        <taxon>Moraxellales</taxon>
        <taxon>Moraxellaceae</taxon>
        <taxon>Acinetobacter</taxon>
    </lineage>
</organism>
<evidence type="ECO:0000313" key="2">
    <source>
        <dbReference type="Proteomes" id="UP000887320"/>
    </source>
</evidence>
<proteinExistence type="predicted"/>
<name>A0A8X8KJ47_ACIGI</name>
<reference evidence="1" key="1">
    <citation type="submission" date="2021-07" db="EMBL/GenBank/DDBJ databases">
        <authorList>
            <person name="Fernandez M."/>
            <person name="Pereira P."/>
            <person name="Torres Tejerizo G.A."/>
            <person name="Gonzalez P."/>
            <person name="Agostini E."/>
        </authorList>
    </citation>
    <scope>NUCLEOTIDE SEQUENCE</scope>
    <source>
        <strain evidence="1">SFC 500-1A</strain>
    </source>
</reference>
<accession>A0A8X8KJ47</accession>
<dbReference type="EMBL" id="JAHWXT010000010">
    <property type="protein sequence ID" value="MCF0266802.1"/>
    <property type="molecule type" value="Genomic_DNA"/>
</dbReference>
<comment type="caution">
    <text evidence="1">The sequence shown here is derived from an EMBL/GenBank/DDBJ whole genome shotgun (WGS) entry which is preliminary data.</text>
</comment>
<sequence length="235" mass="27248">MKNHYIIKFKTVFLINFSMTSYSFGANVENRIFNFEDKEISALSSEINYSRFAPVNQLNLKAMSVDLGEIIKNLEKKGYINSGTVSNSKRYEVLAYGLMTKKIYFFNNSSQTPDLFSEIYAANSKFNQLKSIRLGLSVEYNGKRFKKMNTDPIVPTSFISALNVIDERKAKEVYVSLMKQHILNIKNNVNEYCEFLVTTRVNVKDYWLELNTELTKNNTYFNIYQSKGIPQKCNL</sequence>
<protein>
    <submittedName>
        <fullName evidence="1">Uncharacterized protein</fullName>
    </submittedName>
</protein>
<evidence type="ECO:0000313" key="1">
    <source>
        <dbReference type="EMBL" id="MCF0266802.1"/>
    </source>
</evidence>
<gene>
    <name evidence="1" type="ORF">KW868_20320</name>
</gene>
<dbReference type="AlphaFoldDB" id="A0A8X8KJ47"/>